<reference evidence="2" key="1">
    <citation type="submission" date="2013-03" db="EMBL/GenBank/DDBJ databases">
        <authorList>
            <person name="Harkins D.M."/>
            <person name="Durkin A.S."/>
            <person name="Brinkac L.M."/>
            <person name="Haft D.H."/>
            <person name="Selengut J.D."/>
            <person name="Sanka R."/>
            <person name="DePew J."/>
            <person name="Purushe J."/>
            <person name="Hartskeerl R.A."/>
            <person name="Ahmed A."/>
            <person name="van der Linden H."/>
            <person name="Goris M.G.A."/>
            <person name="Vinetz J.M."/>
            <person name="Sutton G.G."/>
            <person name="Nierman W.C."/>
            <person name="Fouts D.E."/>
        </authorList>
    </citation>
    <scope>NUCLEOTIDE SEQUENCE [LARGE SCALE GENOMIC DNA]</scope>
    <source>
        <strain evidence="2">ICFT</strain>
    </source>
</reference>
<dbReference type="Pfam" id="PF03796">
    <property type="entry name" value="DnaB_C"/>
    <property type="match status" value="1"/>
</dbReference>
<evidence type="ECO:0000313" key="2">
    <source>
        <dbReference type="EMBL" id="EMY77048.1"/>
    </source>
</evidence>
<evidence type="ECO:0000313" key="3">
    <source>
        <dbReference type="Proteomes" id="UP000012313"/>
    </source>
</evidence>
<dbReference type="GO" id="GO:0005524">
    <property type="term" value="F:ATP binding"/>
    <property type="evidence" value="ECO:0007669"/>
    <property type="project" value="InterPro"/>
</dbReference>
<organism evidence="2 3">
    <name type="scientific">Leptospira weilii serovar Ranarum str. ICFT</name>
    <dbReference type="NCBI Taxonomy" id="1218598"/>
    <lineage>
        <taxon>Bacteria</taxon>
        <taxon>Pseudomonadati</taxon>
        <taxon>Spirochaetota</taxon>
        <taxon>Spirochaetia</taxon>
        <taxon>Leptospirales</taxon>
        <taxon>Leptospiraceae</taxon>
        <taxon>Leptospira</taxon>
    </lineage>
</organism>
<dbReference type="InterPro" id="IPR007694">
    <property type="entry name" value="DNA_helicase_DnaB-like_C"/>
</dbReference>
<dbReference type="RefSeq" id="WP_003006790.1">
    <property type="nucleotide sequence ID" value="NZ_AOHC02000041.1"/>
</dbReference>
<accession>N1WMM3</accession>
<feature type="domain" description="SF4 helicase" evidence="1">
    <location>
        <begin position="39"/>
        <end position="304"/>
    </location>
</feature>
<dbReference type="GO" id="GO:0006260">
    <property type="term" value="P:DNA replication"/>
    <property type="evidence" value="ECO:0007669"/>
    <property type="project" value="InterPro"/>
</dbReference>
<evidence type="ECO:0000259" key="1">
    <source>
        <dbReference type="Pfam" id="PF03796"/>
    </source>
</evidence>
<dbReference type="GO" id="GO:0003678">
    <property type="term" value="F:DNA helicase activity"/>
    <property type="evidence" value="ECO:0007669"/>
    <property type="project" value="InterPro"/>
</dbReference>
<keyword evidence="3" id="KW-1185">Reference proteome</keyword>
<dbReference type="AlphaFoldDB" id="N1WMM3"/>
<protein>
    <submittedName>
        <fullName evidence="2">DnaB-like helicase C-terminal domain protein</fullName>
    </submittedName>
</protein>
<sequence>MANEGSVVLEENEDYSQVVREFINQLNLRNNGKPKRSLGFDSLDRFIDSPAGEGEITILAGESGSGKSLFSLAMEIGLLRKNTCVAKLSLEMTKIRNHERLFSMLLGKDKSYFDSVTSSEKSNLDFLPELMKQNELLKRYYFNDNPNVSLEQLPELIRLIQNHFKSLNLLPDDGYFVLIIDLLSLISDWGVSQIEIQNSIDRLHRIIKSLPVHLIGIVQTNENDQRSGSGNKNGLFQLALKNLKGSAAYKERARDVLILNRPKLMKAREEGKLTTDYFNDDIMRIHIAKSNDGQDGYADFVFTSANGLSIIPIAEYKSMYDIAS</sequence>
<name>N1WMM3_9LEPT</name>
<comment type="caution">
    <text evidence="2">The sequence shown here is derived from an EMBL/GenBank/DDBJ whole genome shotgun (WGS) entry which is preliminary data.</text>
</comment>
<dbReference type="Gene3D" id="3.40.50.300">
    <property type="entry name" value="P-loop containing nucleotide triphosphate hydrolases"/>
    <property type="match status" value="1"/>
</dbReference>
<dbReference type="STRING" id="1218598.LEP1GSC060_3464"/>
<gene>
    <name evidence="2" type="ORF">LEP1GSC060_3464</name>
</gene>
<dbReference type="SUPFAM" id="SSF52540">
    <property type="entry name" value="P-loop containing nucleoside triphosphate hydrolases"/>
    <property type="match status" value="1"/>
</dbReference>
<dbReference type="Proteomes" id="UP000012313">
    <property type="component" value="Unassembled WGS sequence"/>
</dbReference>
<dbReference type="InterPro" id="IPR027417">
    <property type="entry name" value="P-loop_NTPase"/>
</dbReference>
<dbReference type="EMBL" id="AOHC02000041">
    <property type="protein sequence ID" value="EMY77048.1"/>
    <property type="molecule type" value="Genomic_DNA"/>
</dbReference>
<proteinExistence type="predicted"/>